<dbReference type="RefSeq" id="XP_025366148.1">
    <property type="nucleotide sequence ID" value="XM_025516566.1"/>
</dbReference>
<feature type="chain" id="PRO_5016369794" evidence="1">
    <location>
        <begin position="26"/>
        <end position="147"/>
    </location>
</feature>
<dbReference type="InParanoid" id="A0A316VPI5"/>
<evidence type="ECO:0000256" key="1">
    <source>
        <dbReference type="SAM" id="SignalP"/>
    </source>
</evidence>
<organism evidence="2 3">
    <name type="scientific">Ceraceosorus guamensis</name>
    <dbReference type="NCBI Taxonomy" id="1522189"/>
    <lineage>
        <taxon>Eukaryota</taxon>
        <taxon>Fungi</taxon>
        <taxon>Dikarya</taxon>
        <taxon>Basidiomycota</taxon>
        <taxon>Ustilaginomycotina</taxon>
        <taxon>Exobasidiomycetes</taxon>
        <taxon>Ceraceosorales</taxon>
        <taxon>Ceraceosoraceae</taxon>
        <taxon>Ceraceosorus</taxon>
    </lineage>
</organism>
<protein>
    <submittedName>
        <fullName evidence="2">Uncharacterized protein</fullName>
    </submittedName>
</protein>
<keyword evidence="1" id="KW-0732">Signal</keyword>
<reference evidence="2 3" key="1">
    <citation type="journal article" date="2018" name="Mol. Biol. Evol.">
        <title>Broad Genomic Sampling Reveals a Smut Pathogenic Ancestry of the Fungal Clade Ustilaginomycotina.</title>
        <authorList>
            <person name="Kijpornyongpan T."/>
            <person name="Mondo S.J."/>
            <person name="Barry K."/>
            <person name="Sandor L."/>
            <person name="Lee J."/>
            <person name="Lipzen A."/>
            <person name="Pangilinan J."/>
            <person name="LaButti K."/>
            <person name="Hainaut M."/>
            <person name="Henrissat B."/>
            <person name="Grigoriev I.V."/>
            <person name="Spatafora J.W."/>
            <person name="Aime M.C."/>
        </authorList>
    </citation>
    <scope>NUCLEOTIDE SEQUENCE [LARGE SCALE GENOMIC DNA]</scope>
    <source>
        <strain evidence="2 3">MCA 4658</strain>
    </source>
</reference>
<evidence type="ECO:0000313" key="2">
    <source>
        <dbReference type="EMBL" id="PWN38988.1"/>
    </source>
</evidence>
<dbReference type="Proteomes" id="UP000245783">
    <property type="component" value="Unassembled WGS sequence"/>
</dbReference>
<gene>
    <name evidence="2" type="ORF">IE81DRAFT_350576</name>
</gene>
<accession>A0A316VPI5</accession>
<sequence>MIAHCKLPALIALLSCFAATHQVKAQLQRKGLKGELPQCPSAGYQGFRNIVQGPSGVDIFASEQTLLTACYDAGGAMVPHDMGDKDAQPIVYPFWKCLDRSDRDFTCKAFAKLNENVANGQPVWVMTTFEEPQQHDGISKPPPHPVY</sequence>
<dbReference type="GeneID" id="37038436"/>
<dbReference type="AlphaFoldDB" id="A0A316VPI5"/>
<name>A0A316VPI5_9BASI</name>
<dbReference type="OrthoDB" id="10335210at2759"/>
<evidence type="ECO:0000313" key="3">
    <source>
        <dbReference type="Proteomes" id="UP000245783"/>
    </source>
</evidence>
<proteinExistence type="predicted"/>
<feature type="signal peptide" evidence="1">
    <location>
        <begin position="1"/>
        <end position="25"/>
    </location>
</feature>
<keyword evidence="3" id="KW-1185">Reference proteome</keyword>
<dbReference type="EMBL" id="KZ819508">
    <property type="protein sequence ID" value="PWN38988.1"/>
    <property type="molecule type" value="Genomic_DNA"/>
</dbReference>